<comment type="caution">
    <text evidence="2">The sequence shown here is derived from an EMBL/GenBank/DDBJ whole genome shotgun (WGS) entry which is preliminary data.</text>
</comment>
<keyword evidence="3" id="KW-1185">Reference proteome</keyword>
<reference evidence="2 3" key="1">
    <citation type="submission" date="2018-10" db="EMBL/GenBank/DDBJ databases">
        <title>A high-quality apple genome assembly.</title>
        <authorList>
            <person name="Hu J."/>
        </authorList>
    </citation>
    <scope>NUCLEOTIDE SEQUENCE [LARGE SCALE GENOMIC DNA]</scope>
    <source>
        <strain evidence="3">cv. HFTH1</strain>
        <tissue evidence="2">Young leaf</tissue>
    </source>
</reference>
<evidence type="ECO:0000313" key="2">
    <source>
        <dbReference type="EMBL" id="RXH98365.1"/>
    </source>
</evidence>
<gene>
    <name evidence="2" type="ORF">DVH24_010690</name>
</gene>
<dbReference type="EMBL" id="RDQH01000331">
    <property type="protein sequence ID" value="RXH98365.1"/>
    <property type="molecule type" value="Genomic_DNA"/>
</dbReference>
<organism evidence="2 3">
    <name type="scientific">Malus domestica</name>
    <name type="common">Apple</name>
    <name type="synonym">Pyrus malus</name>
    <dbReference type="NCBI Taxonomy" id="3750"/>
    <lineage>
        <taxon>Eukaryota</taxon>
        <taxon>Viridiplantae</taxon>
        <taxon>Streptophyta</taxon>
        <taxon>Embryophyta</taxon>
        <taxon>Tracheophyta</taxon>
        <taxon>Spermatophyta</taxon>
        <taxon>Magnoliopsida</taxon>
        <taxon>eudicotyledons</taxon>
        <taxon>Gunneridae</taxon>
        <taxon>Pentapetalae</taxon>
        <taxon>rosids</taxon>
        <taxon>fabids</taxon>
        <taxon>Rosales</taxon>
        <taxon>Rosaceae</taxon>
        <taxon>Amygdaloideae</taxon>
        <taxon>Maleae</taxon>
        <taxon>Malus</taxon>
    </lineage>
</organism>
<protein>
    <submittedName>
        <fullName evidence="2">Uncharacterized protein</fullName>
    </submittedName>
</protein>
<dbReference type="AlphaFoldDB" id="A0A498JT29"/>
<sequence>MAADGFHDLGSLQMSDPVDKHVISLAEFKSHKSELDDTGSSNELRDVPNSPPISFLDSIHIYDVEPEINLDAILGNGSGNITVDHLHGAPNMGLALHGQMERNGENHNNFPIRSNMFFPAQETVDTGYTLEEAPKNSSPTPASTNTKPSGAPARRKRKLGEDPKTYVPLAVRERKEDDYYWHHF</sequence>
<feature type="compositionally biased region" description="Polar residues" evidence="1">
    <location>
        <begin position="135"/>
        <end position="148"/>
    </location>
</feature>
<feature type="region of interest" description="Disordered" evidence="1">
    <location>
        <begin position="131"/>
        <end position="167"/>
    </location>
</feature>
<proteinExistence type="predicted"/>
<accession>A0A498JT29</accession>
<evidence type="ECO:0000256" key="1">
    <source>
        <dbReference type="SAM" id="MobiDB-lite"/>
    </source>
</evidence>
<dbReference type="Proteomes" id="UP000290289">
    <property type="component" value="Chromosome 5"/>
</dbReference>
<name>A0A498JT29_MALDO</name>
<evidence type="ECO:0000313" key="3">
    <source>
        <dbReference type="Proteomes" id="UP000290289"/>
    </source>
</evidence>